<dbReference type="SUPFAM" id="SSF52833">
    <property type="entry name" value="Thioredoxin-like"/>
    <property type="match status" value="1"/>
</dbReference>
<dbReference type="InterPro" id="IPR003782">
    <property type="entry name" value="SCO1/SenC"/>
</dbReference>
<reference evidence="6 7" key="1">
    <citation type="submission" date="2018-06" db="EMBL/GenBank/DDBJ databases">
        <title>Draft Genome Sequence of a Novel Marine Bacterium Related to the Verrucomicrobia.</title>
        <authorList>
            <person name="Vosseberg J."/>
            <person name="Martijn J."/>
            <person name="Ettema T.J.G."/>
        </authorList>
    </citation>
    <scope>NUCLEOTIDE SEQUENCE [LARGE SCALE GENOMIC DNA]</scope>
    <source>
        <strain evidence="6">TARA_B100001123</strain>
    </source>
</reference>
<dbReference type="Pfam" id="PF02630">
    <property type="entry name" value="SCO1-SenC"/>
    <property type="match status" value="1"/>
</dbReference>
<dbReference type="Gene3D" id="2.40.50.320">
    <property type="entry name" value="Copper binding periplasmic protein CusF"/>
    <property type="match status" value="1"/>
</dbReference>
<dbReference type="InterPro" id="IPR021647">
    <property type="entry name" value="CusF_Ec"/>
</dbReference>
<gene>
    <name evidence="6" type="primary">ypmQ</name>
    <name evidence="6" type="ORF">DF168_00326</name>
</gene>
<dbReference type="PROSITE" id="PS51352">
    <property type="entry name" value="THIOREDOXIN_2"/>
    <property type="match status" value="1"/>
</dbReference>
<feature type="binding site" evidence="3">
    <location>
        <position position="183"/>
    </location>
    <ligand>
        <name>Cu cation</name>
        <dbReference type="ChEBI" id="CHEBI:23378"/>
    </ligand>
</feature>
<dbReference type="InterPro" id="IPR036249">
    <property type="entry name" value="Thioredoxin-like_sf"/>
</dbReference>
<feature type="domain" description="Thioredoxin" evidence="5">
    <location>
        <begin position="139"/>
        <end position="305"/>
    </location>
</feature>
<dbReference type="KEGG" id="mtar:DF168_00326"/>
<dbReference type="Pfam" id="PF11604">
    <property type="entry name" value="CusF_Ec"/>
    <property type="match status" value="1"/>
</dbReference>
<evidence type="ECO:0000313" key="7">
    <source>
        <dbReference type="Proteomes" id="UP000247465"/>
    </source>
</evidence>
<organism evidence="6 7">
    <name type="scientific">Candidatus Moanibacter tarae</name>
    <dbReference type="NCBI Taxonomy" id="2200854"/>
    <lineage>
        <taxon>Bacteria</taxon>
        <taxon>Pseudomonadati</taxon>
        <taxon>Verrucomicrobiota</taxon>
        <taxon>Opitutia</taxon>
        <taxon>Puniceicoccales</taxon>
        <taxon>Puniceicoccales incertae sedis</taxon>
        <taxon>Candidatus Moanibacter</taxon>
    </lineage>
</organism>
<dbReference type="InterPro" id="IPR042230">
    <property type="entry name" value="CusF_sf"/>
</dbReference>
<dbReference type="GO" id="GO:0046872">
    <property type="term" value="F:metal ion binding"/>
    <property type="evidence" value="ECO:0007669"/>
    <property type="project" value="UniProtKB-KW"/>
</dbReference>
<keyword evidence="3" id="KW-0479">Metal-binding</keyword>
<sequence>MTRTVEDLRKFCLSHNMINSKKQTFFQIGAVLLVTGMLMGCLQAPDEKHYEIKGEVISIYSLNNEITIRHEEIPGFMPAMTMPFKVKNVRILEGLIPGDRVRGTFVVAAHESYLTDLTREGSDGADLPAIVLPNGVRLIQKGDTIPEIAFLDDNNRQTKLSDFLGSPLALTFIYTRCPIPNFCPLMDRNFIKVQAAIKEGVQLSRDTQLLSITFDPEHDTVEVLRRHSAKLGADVKIWRFLTGDKEAITHLGEQLGITIVRDSMGTSEITHSLRTIVVDREGKVARNFRGNDWTPDELIKELSKL</sequence>
<evidence type="ECO:0000259" key="5">
    <source>
        <dbReference type="PROSITE" id="PS51352"/>
    </source>
</evidence>
<feature type="binding site" evidence="3">
    <location>
        <position position="271"/>
    </location>
    <ligand>
        <name>Cu cation</name>
        <dbReference type="ChEBI" id="CHEBI:23378"/>
    </ligand>
</feature>
<evidence type="ECO:0000313" key="6">
    <source>
        <dbReference type="EMBL" id="AWT59146.1"/>
    </source>
</evidence>
<feature type="disulfide bond" description="Redox-active" evidence="4">
    <location>
        <begin position="177"/>
        <end position="183"/>
    </location>
</feature>
<dbReference type="CDD" id="cd02968">
    <property type="entry name" value="SCO"/>
    <property type="match status" value="1"/>
</dbReference>
<accession>A0A2Z4AE21</accession>
<protein>
    <submittedName>
        <fullName evidence="6">SCO1 protein</fullName>
    </submittedName>
</protein>
<evidence type="ECO:0000256" key="3">
    <source>
        <dbReference type="PIRSR" id="PIRSR603782-1"/>
    </source>
</evidence>
<name>A0A2Z4AE21_9BACT</name>
<dbReference type="PANTHER" id="PTHR12151">
    <property type="entry name" value="ELECTRON TRANSPORT PROTIN SCO1/SENC FAMILY MEMBER"/>
    <property type="match status" value="1"/>
</dbReference>
<feature type="binding site" evidence="3">
    <location>
        <position position="177"/>
    </location>
    <ligand>
        <name>Cu cation</name>
        <dbReference type="ChEBI" id="CHEBI:23378"/>
    </ligand>
</feature>
<evidence type="ECO:0000256" key="4">
    <source>
        <dbReference type="PIRSR" id="PIRSR603782-2"/>
    </source>
</evidence>
<comment type="similarity">
    <text evidence="1">Belongs to the SCO1/2 family.</text>
</comment>
<dbReference type="EMBL" id="CP029803">
    <property type="protein sequence ID" value="AWT59146.1"/>
    <property type="molecule type" value="Genomic_DNA"/>
</dbReference>
<dbReference type="InterPro" id="IPR013766">
    <property type="entry name" value="Thioredoxin_domain"/>
</dbReference>
<keyword evidence="4" id="KW-1015">Disulfide bond</keyword>
<proteinExistence type="inferred from homology"/>
<evidence type="ECO:0000256" key="1">
    <source>
        <dbReference type="ARBA" id="ARBA00010996"/>
    </source>
</evidence>
<dbReference type="Proteomes" id="UP000247465">
    <property type="component" value="Chromosome"/>
</dbReference>
<evidence type="ECO:0000256" key="2">
    <source>
        <dbReference type="ARBA" id="ARBA00023008"/>
    </source>
</evidence>
<keyword evidence="2 3" id="KW-0186">Copper</keyword>
<dbReference type="Gene3D" id="3.40.30.10">
    <property type="entry name" value="Glutaredoxin"/>
    <property type="match status" value="1"/>
</dbReference>
<dbReference type="AlphaFoldDB" id="A0A2Z4AE21"/>
<dbReference type="PANTHER" id="PTHR12151:SF25">
    <property type="entry name" value="LINALOOL DEHYDRATASE_ISOMERASE DOMAIN-CONTAINING PROTEIN"/>
    <property type="match status" value="1"/>
</dbReference>